<protein>
    <recommendedName>
        <fullName evidence="3">Aminopeptidase</fullName>
    </recommendedName>
</protein>
<comment type="caution">
    <text evidence="1">The sequence shown here is derived from an EMBL/GenBank/DDBJ whole genome shotgun (WGS) entry which is preliminary data.</text>
</comment>
<accession>A0A1E3WSG8</accession>
<evidence type="ECO:0008006" key="3">
    <source>
        <dbReference type="Google" id="ProtNLM"/>
    </source>
</evidence>
<evidence type="ECO:0000313" key="2">
    <source>
        <dbReference type="Proteomes" id="UP000095131"/>
    </source>
</evidence>
<reference evidence="1 2" key="1">
    <citation type="submission" date="2016-08" db="EMBL/GenBank/DDBJ databases">
        <title>Genome sequencing of Vibrio scophthalmi strain FP3289, an isolated from Paralichthys olivaceus.</title>
        <authorList>
            <person name="Han H.-J."/>
        </authorList>
    </citation>
    <scope>NUCLEOTIDE SEQUENCE [LARGE SCALE GENOMIC DNA]</scope>
    <source>
        <strain evidence="1 2">FP3289</strain>
    </source>
</reference>
<evidence type="ECO:0000313" key="1">
    <source>
        <dbReference type="EMBL" id="ODS12713.1"/>
    </source>
</evidence>
<dbReference type="OrthoDB" id="6389032at2"/>
<dbReference type="RefSeq" id="WP_069447256.1">
    <property type="nucleotide sequence ID" value="NZ_JAPQMS010000043.1"/>
</dbReference>
<name>A0A1E3WSG8_9VIBR</name>
<dbReference type="Pfam" id="PF12305">
    <property type="entry name" value="DUF3630"/>
    <property type="match status" value="1"/>
</dbReference>
<organism evidence="1 2">
    <name type="scientific">Vibrio scophthalmi</name>
    <dbReference type="NCBI Taxonomy" id="45658"/>
    <lineage>
        <taxon>Bacteria</taxon>
        <taxon>Pseudomonadati</taxon>
        <taxon>Pseudomonadota</taxon>
        <taxon>Gammaproteobacteria</taxon>
        <taxon>Vibrionales</taxon>
        <taxon>Vibrionaceae</taxon>
        <taxon>Vibrio</taxon>
    </lineage>
</organism>
<dbReference type="PATRIC" id="fig|45658.8.peg.3021"/>
<dbReference type="Proteomes" id="UP000095131">
    <property type="component" value="Unassembled WGS sequence"/>
</dbReference>
<dbReference type="InterPro" id="IPR022080">
    <property type="entry name" value="DUF3630"/>
</dbReference>
<proteinExistence type="predicted"/>
<gene>
    <name evidence="1" type="ORF">VSF3289_03068</name>
</gene>
<dbReference type="EMBL" id="MDCJ01000002">
    <property type="protein sequence ID" value="ODS12713.1"/>
    <property type="molecule type" value="Genomic_DNA"/>
</dbReference>
<dbReference type="AlphaFoldDB" id="A0A1E3WSG8"/>
<sequence length="113" mass="12978">MVNKMEFGLIEYQAEQGRIILNTPGFDFDSFPYLGERLLAALPARVIEKQCDADIHSWLIDFEDCQMFLKAEHYSESVWFESLSGSNSQAELAYLARLFQQGFSLPDSSPFLR</sequence>